<evidence type="ECO:0000313" key="2">
    <source>
        <dbReference type="Proteomes" id="UP001159363"/>
    </source>
</evidence>
<comment type="caution">
    <text evidence="1">The sequence shown here is derived from an EMBL/GenBank/DDBJ whole genome shotgun (WGS) entry which is preliminary data.</text>
</comment>
<accession>A0ABQ9HGB5</accession>
<keyword evidence="2" id="KW-1185">Reference proteome</keyword>
<evidence type="ECO:0000313" key="1">
    <source>
        <dbReference type="EMBL" id="KAJ8883368.1"/>
    </source>
</evidence>
<proteinExistence type="predicted"/>
<dbReference type="Proteomes" id="UP001159363">
    <property type="component" value="Chromosome 4"/>
</dbReference>
<organism evidence="1 2">
    <name type="scientific">Dryococelus australis</name>
    <dbReference type="NCBI Taxonomy" id="614101"/>
    <lineage>
        <taxon>Eukaryota</taxon>
        <taxon>Metazoa</taxon>
        <taxon>Ecdysozoa</taxon>
        <taxon>Arthropoda</taxon>
        <taxon>Hexapoda</taxon>
        <taxon>Insecta</taxon>
        <taxon>Pterygota</taxon>
        <taxon>Neoptera</taxon>
        <taxon>Polyneoptera</taxon>
        <taxon>Phasmatodea</taxon>
        <taxon>Verophasmatodea</taxon>
        <taxon>Anareolatae</taxon>
        <taxon>Phasmatidae</taxon>
        <taxon>Eurycanthinae</taxon>
        <taxon>Dryococelus</taxon>
    </lineage>
</organism>
<name>A0ABQ9HGB5_9NEOP</name>
<dbReference type="EMBL" id="JARBHB010000005">
    <property type="protein sequence ID" value="KAJ8883368.1"/>
    <property type="molecule type" value="Genomic_DNA"/>
</dbReference>
<protein>
    <submittedName>
        <fullName evidence="1">Uncharacterized protein</fullName>
    </submittedName>
</protein>
<gene>
    <name evidence="1" type="ORF">PR048_015211</name>
</gene>
<reference evidence="1 2" key="1">
    <citation type="submission" date="2023-02" db="EMBL/GenBank/DDBJ databases">
        <title>LHISI_Scaffold_Assembly.</title>
        <authorList>
            <person name="Stuart O.P."/>
            <person name="Cleave R."/>
            <person name="Magrath M.J.L."/>
            <person name="Mikheyev A.S."/>
        </authorList>
    </citation>
    <scope>NUCLEOTIDE SEQUENCE [LARGE SCALE GENOMIC DNA]</scope>
    <source>
        <strain evidence="1">Daus_M_001</strain>
        <tissue evidence="1">Leg muscle</tissue>
    </source>
</reference>
<sequence length="278" mass="31041">MSFHSPSPARFQHCGVPTVLLPHAEIQPQPTPASCKVYWTLFFFYSRFFVPRQNRHLLPPYPTSSVPNPADNRPWKNRFWGFQNKFSLAICQSVGTVTMAPNFTTAEEYDSTLRMCIWAIVETNVINVTDLTRNRRSVEKIRNSIDAYRLLCIGLASTANVSCGSSLLDTTVAERLSCSPPTKVIRAQSSAGSLRIFACSNRARRCRWMAGFLGVLRFPPPSHSVATLYSPQSPTSALKTLMLRAVCCSVGRHSPTARLLKTLHNAHRRGTGKGREVK</sequence>